<dbReference type="STRING" id="1742972.COMA1_80111"/>
<sequence>MLTSSFIFLPGVGPVTERRWWQDGVLNWNRFLALSAIPGLSMARKRWYDDELRAAQSATEQGQFRQLASRFPRREHWRLYETCRSRAGYLDIETTGTSPQEGDVTVVGLHHHGQTMSLVRGETLTAERLQAELDHCDLLVTFFGSVFDIPYLCAKFPGLRLPPWHFDLCFAARRLALQGGLKHIEQTLGIERSESIRGLDGWDAVRLWSQWNQGDLVARDQLLAYNRADTEHLVLLADRFAEDLMTQLGASSVVLSTSHPPSTR</sequence>
<evidence type="ECO:0000313" key="2">
    <source>
        <dbReference type="EMBL" id="CUS39614.1"/>
    </source>
</evidence>
<gene>
    <name evidence="2" type="ORF">COMA1_80111</name>
</gene>
<evidence type="ECO:0000313" key="3">
    <source>
        <dbReference type="Proteomes" id="UP000199032"/>
    </source>
</evidence>
<dbReference type="SUPFAM" id="SSF53098">
    <property type="entry name" value="Ribonuclease H-like"/>
    <property type="match status" value="1"/>
</dbReference>
<dbReference type="EMBL" id="CZQA01000014">
    <property type="protein sequence ID" value="CUS39614.1"/>
    <property type="molecule type" value="Genomic_DNA"/>
</dbReference>
<proteinExistence type="predicted"/>
<evidence type="ECO:0000259" key="1">
    <source>
        <dbReference type="Pfam" id="PF13482"/>
    </source>
</evidence>
<accession>A0A0S4LRP0</accession>
<reference evidence="2 3" key="1">
    <citation type="submission" date="2015-10" db="EMBL/GenBank/DDBJ databases">
        <authorList>
            <person name="Gilbert D.G."/>
        </authorList>
    </citation>
    <scope>NUCLEOTIDE SEQUENCE [LARGE SCALE GENOMIC DNA]</scope>
    <source>
        <strain evidence="2">COMA1</strain>
    </source>
</reference>
<dbReference type="PANTHER" id="PTHR38462:SF1">
    <property type="entry name" value="YPRB RIBONUCLEASE H-LIKE DOMAIN-CONTAINING PROTEIN"/>
    <property type="match status" value="1"/>
</dbReference>
<dbReference type="Gene3D" id="3.30.420.10">
    <property type="entry name" value="Ribonuclease H-like superfamily/Ribonuclease H"/>
    <property type="match status" value="1"/>
</dbReference>
<name>A0A0S4LRP0_9BACT</name>
<dbReference type="AlphaFoldDB" id="A0A0S4LRP0"/>
<dbReference type="RefSeq" id="WP_090751301.1">
    <property type="nucleotide sequence ID" value="NZ_CZQA01000014.1"/>
</dbReference>
<dbReference type="Proteomes" id="UP000199032">
    <property type="component" value="Unassembled WGS sequence"/>
</dbReference>
<keyword evidence="3" id="KW-1185">Reference proteome</keyword>
<dbReference type="InterPro" id="IPR036397">
    <property type="entry name" value="RNaseH_sf"/>
</dbReference>
<dbReference type="InterPro" id="IPR038720">
    <property type="entry name" value="YprB_RNase_H-like_dom"/>
</dbReference>
<dbReference type="PANTHER" id="PTHR38462">
    <property type="entry name" value="EXONUCLEASE-LIKE PROTEIN"/>
    <property type="match status" value="1"/>
</dbReference>
<dbReference type="Pfam" id="PF13482">
    <property type="entry name" value="RNase_H_2"/>
    <property type="match status" value="1"/>
</dbReference>
<feature type="domain" description="YprB ribonuclease H-like" evidence="1">
    <location>
        <begin position="89"/>
        <end position="239"/>
    </location>
</feature>
<organism evidence="2 3">
    <name type="scientific">Candidatus Nitrospira nitrosa</name>
    <dbReference type="NCBI Taxonomy" id="1742972"/>
    <lineage>
        <taxon>Bacteria</taxon>
        <taxon>Pseudomonadati</taxon>
        <taxon>Nitrospirota</taxon>
        <taxon>Nitrospiria</taxon>
        <taxon>Nitrospirales</taxon>
        <taxon>Nitrospiraceae</taxon>
        <taxon>Nitrospira</taxon>
    </lineage>
</organism>
<dbReference type="GO" id="GO:0003676">
    <property type="term" value="F:nucleic acid binding"/>
    <property type="evidence" value="ECO:0007669"/>
    <property type="project" value="InterPro"/>
</dbReference>
<dbReference type="InterPro" id="IPR012337">
    <property type="entry name" value="RNaseH-like_sf"/>
</dbReference>
<protein>
    <recommendedName>
        <fullName evidence="1">YprB ribonuclease H-like domain-containing protein</fullName>
    </recommendedName>
</protein>